<evidence type="ECO:0000313" key="2">
    <source>
        <dbReference type="EMBL" id="KAF7783840.1"/>
    </source>
</evidence>
<dbReference type="Proteomes" id="UP000629468">
    <property type="component" value="Unassembled WGS sequence"/>
</dbReference>
<feature type="region of interest" description="Disordered" evidence="1">
    <location>
        <begin position="207"/>
        <end position="254"/>
    </location>
</feature>
<accession>A0A8H7F9P5</accession>
<name>A0A8H7F9P5_AGABI</name>
<dbReference type="AlphaFoldDB" id="A0A8H7F9P5"/>
<organism evidence="2 3">
    <name type="scientific">Agaricus bisporus var. burnettii</name>
    <dbReference type="NCBI Taxonomy" id="192524"/>
    <lineage>
        <taxon>Eukaryota</taxon>
        <taxon>Fungi</taxon>
        <taxon>Dikarya</taxon>
        <taxon>Basidiomycota</taxon>
        <taxon>Agaricomycotina</taxon>
        <taxon>Agaricomycetes</taxon>
        <taxon>Agaricomycetidae</taxon>
        <taxon>Agaricales</taxon>
        <taxon>Agaricineae</taxon>
        <taxon>Agaricaceae</taxon>
        <taxon>Agaricus</taxon>
    </lineage>
</organism>
<proteinExistence type="predicted"/>
<evidence type="ECO:0000256" key="1">
    <source>
        <dbReference type="SAM" id="MobiDB-lite"/>
    </source>
</evidence>
<sequence length="254" mass="27695">MGFFGNSSNFIIEGDNVNKPPPNIPELMEGVANLVHRVTNDLPPGSHFRGTLQPMDGNMSSYLKAELSHKDALLQAMNERKARKAEAARIGGIQYPGVGFREDYRALDGGAAEPSRAPQIPFGSHPGFGTQQGMNSVMLPGPLPVDVSLQGVPDVPQGMNVQTREFPSYHPVWEENSYPMNASYFHGFHSVQGIPGSYIPSAHPPSGFHYLAPPHPKIAESDELEEEEAEADEHEHAPSPENTTIRRSNLPNAL</sequence>
<dbReference type="EMBL" id="JABXXO010000001">
    <property type="protein sequence ID" value="KAF7783840.1"/>
    <property type="molecule type" value="Genomic_DNA"/>
</dbReference>
<reference evidence="2 3" key="1">
    <citation type="journal article" name="Sci. Rep.">
        <title>Telomere-to-telomere assembled and centromere annotated genomes of the two main subspecies of the button mushroom Agaricus bisporus reveal especially polymorphic chromosome ends.</title>
        <authorList>
            <person name="Sonnenberg A.S.M."/>
            <person name="Sedaghat-Telgerd N."/>
            <person name="Lavrijssen B."/>
            <person name="Ohm R.A."/>
            <person name="Hendrickx P.M."/>
            <person name="Scholtmeijer K."/>
            <person name="Baars J.J.P."/>
            <person name="van Peer A."/>
        </authorList>
    </citation>
    <scope>NUCLEOTIDE SEQUENCE [LARGE SCALE GENOMIC DNA]</scope>
    <source>
        <strain evidence="2 3">H119_p4</strain>
    </source>
</reference>
<comment type="caution">
    <text evidence="2">The sequence shown here is derived from an EMBL/GenBank/DDBJ whole genome shotgun (WGS) entry which is preliminary data.</text>
</comment>
<feature type="compositionally biased region" description="Polar residues" evidence="1">
    <location>
        <begin position="242"/>
        <end position="254"/>
    </location>
</feature>
<evidence type="ECO:0000313" key="3">
    <source>
        <dbReference type="Proteomes" id="UP000629468"/>
    </source>
</evidence>
<protein>
    <submittedName>
        <fullName evidence="2">Uncharacterized protein</fullName>
    </submittedName>
</protein>
<gene>
    <name evidence="2" type="ORF">Agabi119p4_5</name>
</gene>
<feature type="compositionally biased region" description="Acidic residues" evidence="1">
    <location>
        <begin position="221"/>
        <end position="232"/>
    </location>
</feature>